<reference evidence="2" key="1">
    <citation type="submission" date="2020-05" db="EMBL/GenBank/DDBJ databases">
        <authorList>
            <person name="Chiriac C."/>
            <person name="Salcher M."/>
            <person name="Ghai R."/>
            <person name="Kavagutti S V."/>
        </authorList>
    </citation>
    <scope>NUCLEOTIDE SEQUENCE</scope>
</reference>
<organism evidence="2">
    <name type="scientific">freshwater metagenome</name>
    <dbReference type="NCBI Taxonomy" id="449393"/>
    <lineage>
        <taxon>unclassified sequences</taxon>
        <taxon>metagenomes</taxon>
        <taxon>ecological metagenomes</taxon>
    </lineage>
</organism>
<feature type="compositionally biased region" description="Low complexity" evidence="1">
    <location>
        <begin position="11"/>
        <end position="22"/>
    </location>
</feature>
<feature type="region of interest" description="Disordered" evidence="1">
    <location>
        <begin position="267"/>
        <end position="315"/>
    </location>
</feature>
<feature type="compositionally biased region" description="Low complexity" evidence="1">
    <location>
        <begin position="82"/>
        <end position="95"/>
    </location>
</feature>
<dbReference type="EMBL" id="CAFBON010000031">
    <property type="protein sequence ID" value="CAB4979630.1"/>
    <property type="molecule type" value="Genomic_DNA"/>
</dbReference>
<proteinExistence type="predicted"/>
<sequence>MAGSCSAKMISSGSKRSVSSRLPSERSVDGDSCASEGTAANSSIGSPPSTSRVHRAANGPLDARRSERVPCSTTDPLRRHSTLSVSDTRSRRSVVTRTIRPVRCERSVAHRSSATSRSTSRLGSVMTTMRALLRSTRPSAMRTRTSAAIRVRALPITVCTPSLCSAIQASRPHAAVAAASEAGSASGRPHDRFSAMVPSNTVGFSGITAMPRRRCSVSTLERSTPSTVTRPRCGISSPAAMLITHGMPLPARPTSTVQVFGVARSLTSEQPGDPSGHVVDTESSASSAGASGSGTGISGEGRRSGAASTRRRRRM</sequence>
<feature type="compositionally biased region" description="Low complexity" evidence="1">
    <location>
        <begin position="281"/>
        <end position="290"/>
    </location>
</feature>
<evidence type="ECO:0000313" key="2">
    <source>
        <dbReference type="EMBL" id="CAB4979630.1"/>
    </source>
</evidence>
<evidence type="ECO:0000256" key="1">
    <source>
        <dbReference type="SAM" id="MobiDB-lite"/>
    </source>
</evidence>
<dbReference type="AlphaFoldDB" id="A0A6J7MET5"/>
<feature type="compositionally biased region" description="Polar residues" evidence="1">
    <location>
        <begin position="38"/>
        <end position="51"/>
    </location>
</feature>
<accession>A0A6J7MET5</accession>
<gene>
    <name evidence="2" type="ORF">UFOPK3954_00463</name>
</gene>
<name>A0A6J7MET5_9ZZZZ</name>
<feature type="region of interest" description="Disordered" evidence="1">
    <location>
        <begin position="1"/>
        <end position="95"/>
    </location>
</feature>
<protein>
    <submittedName>
        <fullName evidence="2">Unannotated protein</fullName>
    </submittedName>
</protein>